<dbReference type="STRING" id="1280954.HPO_03674"/>
<feature type="signal peptide" evidence="9">
    <location>
        <begin position="1"/>
        <end position="20"/>
    </location>
</feature>
<reference evidence="11 12" key="1">
    <citation type="journal article" date="2014" name="Antonie Van Leeuwenhoek">
        <title>Hyphomonas beringensis sp. nov. and Hyphomonas chukchiensis sp. nov., isolated from surface seawater of the Bering Sea and Chukchi Sea.</title>
        <authorList>
            <person name="Li C."/>
            <person name="Lai Q."/>
            <person name="Li G."/>
            <person name="Dong C."/>
            <person name="Wang J."/>
            <person name="Liao Y."/>
            <person name="Shao Z."/>
        </authorList>
    </citation>
    <scope>NUCLEOTIDE SEQUENCE [LARGE SCALE GENOMIC DNA]</scope>
    <source>
        <strain evidence="11 12">PS728</strain>
    </source>
</reference>
<feature type="binding site" evidence="8">
    <location>
        <position position="361"/>
    </location>
    <ligand>
        <name>Mn(2+)</name>
        <dbReference type="ChEBI" id="CHEBI:29035"/>
        <label>1</label>
    </ligand>
</feature>
<evidence type="ECO:0000313" key="12">
    <source>
        <dbReference type="Proteomes" id="UP000027100"/>
    </source>
</evidence>
<dbReference type="GO" id="GO:0070006">
    <property type="term" value="F:metalloaminopeptidase activity"/>
    <property type="evidence" value="ECO:0007669"/>
    <property type="project" value="InterPro"/>
</dbReference>
<dbReference type="GO" id="GO:0030145">
    <property type="term" value="F:manganese ion binding"/>
    <property type="evidence" value="ECO:0007669"/>
    <property type="project" value="UniProtKB-UniRule"/>
</dbReference>
<dbReference type="SUPFAM" id="SSF53187">
    <property type="entry name" value="Zn-dependent exopeptidases"/>
    <property type="match status" value="1"/>
</dbReference>
<dbReference type="InterPro" id="IPR043472">
    <property type="entry name" value="Macro_dom-like"/>
</dbReference>
<dbReference type="EC" id="3.4.11.10" evidence="8"/>
<name>A0A062VBZ6_9PROT</name>
<accession>A0A062VBZ6</accession>
<evidence type="ECO:0000256" key="1">
    <source>
        <dbReference type="ARBA" id="ARBA00000135"/>
    </source>
</evidence>
<dbReference type="PANTHER" id="PTHR11963:SF23">
    <property type="entry name" value="CYTOSOL AMINOPEPTIDASE"/>
    <property type="match status" value="1"/>
</dbReference>
<evidence type="ECO:0000259" key="10">
    <source>
        <dbReference type="PROSITE" id="PS00631"/>
    </source>
</evidence>
<protein>
    <recommendedName>
        <fullName evidence="8">Probable cytosol aminopeptidase</fullName>
        <ecNumber evidence="8">3.4.11.1</ecNumber>
    </recommendedName>
    <alternativeName>
        <fullName evidence="8">Leucine aminopeptidase</fullName>
        <shortName evidence="8">LAP</shortName>
        <ecNumber evidence="8">3.4.11.10</ecNumber>
    </alternativeName>
    <alternativeName>
        <fullName evidence="8">Leucyl aminopeptidase</fullName>
    </alternativeName>
</protein>
<feature type="binding site" evidence="8">
    <location>
        <position position="361"/>
    </location>
    <ligand>
        <name>Mn(2+)</name>
        <dbReference type="ChEBI" id="CHEBI:29035"/>
        <label>2</label>
    </ligand>
</feature>
<evidence type="ECO:0000256" key="9">
    <source>
        <dbReference type="SAM" id="SignalP"/>
    </source>
</evidence>
<evidence type="ECO:0000256" key="2">
    <source>
        <dbReference type="ARBA" id="ARBA00000967"/>
    </source>
</evidence>
<gene>
    <name evidence="8" type="primary">pepA</name>
    <name evidence="11" type="ORF">HPO_03674</name>
</gene>
<dbReference type="Gene3D" id="3.40.220.10">
    <property type="entry name" value="Leucine Aminopeptidase, subunit E, domain 1"/>
    <property type="match status" value="1"/>
</dbReference>
<evidence type="ECO:0000256" key="4">
    <source>
        <dbReference type="ARBA" id="ARBA00022438"/>
    </source>
</evidence>
<dbReference type="AlphaFoldDB" id="A0A062VBZ6"/>
<keyword evidence="8" id="KW-0963">Cytoplasm</keyword>
<dbReference type="Pfam" id="PF00883">
    <property type="entry name" value="Peptidase_M17"/>
    <property type="match status" value="1"/>
</dbReference>
<keyword evidence="9" id="KW-0732">Signal</keyword>
<feature type="chain" id="PRO_5001618860" description="Probable cytosol aminopeptidase" evidence="9">
    <location>
        <begin position="21"/>
        <end position="512"/>
    </location>
</feature>
<comment type="function">
    <text evidence="8">Presumably involved in the processing and regular turnover of intracellular proteins. Catalyzes the removal of unsubstituted N-terminal amino acids from various peptides.</text>
</comment>
<feature type="binding site" evidence="8">
    <location>
        <position position="277"/>
    </location>
    <ligand>
        <name>Mn(2+)</name>
        <dbReference type="ChEBI" id="CHEBI:29035"/>
        <label>2</label>
    </ligand>
</feature>
<comment type="similarity">
    <text evidence="3 8">Belongs to the peptidase M17 family.</text>
</comment>
<dbReference type="OrthoDB" id="9809354at2"/>
<evidence type="ECO:0000256" key="7">
    <source>
        <dbReference type="ARBA" id="ARBA00023211"/>
    </source>
</evidence>
<comment type="caution">
    <text evidence="11">The sequence shown here is derived from an EMBL/GenBank/DDBJ whole genome shotgun (WGS) entry which is preliminary data.</text>
</comment>
<dbReference type="InterPro" id="IPR000819">
    <property type="entry name" value="Peptidase_M17_C"/>
</dbReference>
<comment type="cofactor">
    <cofactor evidence="8">
        <name>Mn(2+)</name>
        <dbReference type="ChEBI" id="CHEBI:29035"/>
    </cofactor>
    <text evidence="8">Binds 2 manganese ions per subunit.</text>
</comment>
<dbReference type="EC" id="3.4.11.1" evidence="8"/>
<dbReference type="CDD" id="cd00433">
    <property type="entry name" value="Peptidase_M17"/>
    <property type="match status" value="1"/>
</dbReference>
<dbReference type="PANTHER" id="PTHR11963">
    <property type="entry name" value="LEUCINE AMINOPEPTIDASE-RELATED"/>
    <property type="match status" value="1"/>
</dbReference>
<dbReference type="GO" id="GO:0006508">
    <property type="term" value="P:proteolysis"/>
    <property type="evidence" value="ECO:0007669"/>
    <property type="project" value="UniProtKB-KW"/>
</dbReference>
<dbReference type="eggNOG" id="COG0260">
    <property type="taxonomic scope" value="Bacteria"/>
</dbReference>
<dbReference type="HAMAP" id="MF_00181">
    <property type="entry name" value="Cytosol_peptidase_M17"/>
    <property type="match status" value="1"/>
</dbReference>
<dbReference type="NCBIfam" id="NF002077">
    <property type="entry name" value="PRK00913.2-4"/>
    <property type="match status" value="1"/>
</dbReference>
<feature type="binding site" evidence="8">
    <location>
        <position position="282"/>
    </location>
    <ligand>
        <name>Mn(2+)</name>
        <dbReference type="ChEBI" id="CHEBI:29035"/>
        <label>2</label>
    </ligand>
</feature>
<keyword evidence="12" id="KW-1185">Reference proteome</keyword>
<dbReference type="NCBIfam" id="NF002075">
    <property type="entry name" value="PRK00913.2-2"/>
    <property type="match status" value="1"/>
</dbReference>
<feature type="domain" description="Cytosol aminopeptidase" evidence="10">
    <location>
        <begin position="357"/>
        <end position="364"/>
    </location>
</feature>
<dbReference type="PROSITE" id="PS00631">
    <property type="entry name" value="CYTOSOL_AP"/>
    <property type="match status" value="1"/>
</dbReference>
<feature type="binding site" evidence="8">
    <location>
        <position position="359"/>
    </location>
    <ligand>
        <name>Mn(2+)</name>
        <dbReference type="ChEBI" id="CHEBI:29035"/>
        <label>1</label>
    </ligand>
</feature>
<evidence type="ECO:0000256" key="5">
    <source>
        <dbReference type="ARBA" id="ARBA00022670"/>
    </source>
</evidence>
<dbReference type="Gene3D" id="3.40.630.10">
    <property type="entry name" value="Zn peptidases"/>
    <property type="match status" value="1"/>
</dbReference>
<feature type="active site" evidence="8">
    <location>
        <position position="363"/>
    </location>
</feature>
<keyword evidence="5 8" id="KW-0645">Protease</keyword>
<dbReference type="GO" id="GO:0005737">
    <property type="term" value="C:cytoplasm"/>
    <property type="evidence" value="ECO:0007669"/>
    <property type="project" value="UniProtKB-SubCell"/>
</dbReference>
<dbReference type="Proteomes" id="UP000027100">
    <property type="component" value="Unassembled WGS sequence"/>
</dbReference>
<dbReference type="InterPro" id="IPR008283">
    <property type="entry name" value="Peptidase_M17_N"/>
</dbReference>
<proteinExistence type="inferred from homology"/>
<sequence>MKIWITAAVSAMALAMPALAEVPGIDFAKAERPARGAVALPVGKDGALEGISRDADRAAKGAIAEAIKTAGFKGAAGQTLTLYGVGPYGAVLLVGTGEGLKSATDLQTYGATVAKGTAGWTATVNVAVPDAKDVANDAAIAAQGAMLGAYDFGKWGKAAPASEPKVTLTFLAPDANAARRAWETDARAVAEGVFFARDLVSTPSNIKTPAWFADQVVEKFQGLPNVTVTVLDETQIEALGMGALYGTGQGSVRPPRLVAVEYKGGTAGEAPIAFVGKGITFDTGGISIKPSANMWRMRMDMAGAAASAGAVLTLAKREAKVNVVAVLPLAENMPDGNAIRPGDVLTSMSGKTIEIMSTDAEGRLVLADGLWWTQEQYKPKLAVTIATLTGAVGGALGSDYAGLFTNDDALAQRFLAAADASGEGLWRLPVHPNTFKAIRSDVADVKNGGEGAPGASVGAAFIMEWVKEETPFVHLDIASMAWQNSGNAVDPKGAVGYGVRLFDELSRTYETK</sequence>
<dbReference type="Pfam" id="PF02789">
    <property type="entry name" value="Peptidase_M17_N"/>
    <property type="match status" value="1"/>
</dbReference>
<keyword evidence="4 8" id="KW-0031">Aminopeptidase</keyword>
<dbReference type="InterPro" id="IPR023042">
    <property type="entry name" value="Peptidase_M17_leu_NH2_pept"/>
</dbReference>
<keyword evidence="6 8" id="KW-0378">Hydrolase</keyword>
<organism evidence="11 12">
    <name type="scientific">Hyphomonas polymorpha PS728</name>
    <dbReference type="NCBI Taxonomy" id="1280954"/>
    <lineage>
        <taxon>Bacteria</taxon>
        <taxon>Pseudomonadati</taxon>
        <taxon>Pseudomonadota</taxon>
        <taxon>Alphaproteobacteria</taxon>
        <taxon>Hyphomonadales</taxon>
        <taxon>Hyphomonadaceae</taxon>
        <taxon>Hyphomonas</taxon>
    </lineage>
</organism>
<feature type="binding site" evidence="8">
    <location>
        <position position="300"/>
    </location>
    <ligand>
        <name>Mn(2+)</name>
        <dbReference type="ChEBI" id="CHEBI:29035"/>
        <label>2</label>
    </ligand>
</feature>
<dbReference type="EMBL" id="ARYM01000003">
    <property type="protein sequence ID" value="KCZ99960.1"/>
    <property type="molecule type" value="Genomic_DNA"/>
</dbReference>
<feature type="active site" evidence="8">
    <location>
        <position position="289"/>
    </location>
</feature>
<dbReference type="RefSeq" id="WP_035594608.1">
    <property type="nucleotide sequence ID" value="NZ_ARYM01000003.1"/>
</dbReference>
<dbReference type="PATRIC" id="fig|1280954.3.peg.748"/>
<keyword evidence="7 8" id="KW-0464">Manganese</keyword>
<keyword evidence="8" id="KW-0479">Metal-binding</keyword>
<comment type="subcellular location">
    <subcellularLocation>
        <location evidence="8">Cytoplasm</location>
    </subcellularLocation>
</comment>
<evidence type="ECO:0000256" key="6">
    <source>
        <dbReference type="ARBA" id="ARBA00022801"/>
    </source>
</evidence>
<evidence type="ECO:0000256" key="3">
    <source>
        <dbReference type="ARBA" id="ARBA00009528"/>
    </source>
</evidence>
<evidence type="ECO:0000313" key="11">
    <source>
        <dbReference type="EMBL" id="KCZ99960.1"/>
    </source>
</evidence>
<dbReference type="InterPro" id="IPR011356">
    <property type="entry name" value="Leucine_aapep/pepB"/>
</dbReference>
<dbReference type="PRINTS" id="PR00481">
    <property type="entry name" value="LAMNOPPTDASE"/>
</dbReference>
<feature type="binding site" evidence="8">
    <location>
        <position position="282"/>
    </location>
    <ligand>
        <name>Mn(2+)</name>
        <dbReference type="ChEBI" id="CHEBI:29035"/>
        <label>1</label>
    </ligand>
</feature>
<comment type="catalytic activity">
    <reaction evidence="1 8">
        <text>Release of an N-terminal amino acid, Xaa-|-Yaa-, in which Xaa is preferably Leu, but may be other amino acids including Pro although not Arg or Lys, and Yaa may be Pro. Amino acid amides and methyl esters are also readily hydrolyzed, but rates on arylamides are exceedingly low.</text>
        <dbReference type="EC" id="3.4.11.1"/>
    </reaction>
</comment>
<dbReference type="SUPFAM" id="SSF52949">
    <property type="entry name" value="Macro domain-like"/>
    <property type="match status" value="1"/>
</dbReference>
<comment type="catalytic activity">
    <reaction evidence="2 8">
        <text>Release of an N-terminal amino acid, preferentially leucine, but not glutamic or aspartic acids.</text>
        <dbReference type="EC" id="3.4.11.10"/>
    </reaction>
</comment>
<evidence type="ECO:0000256" key="8">
    <source>
        <dbReference type="HAMAP-Rule" id="MF_00181"/>
    </source>
</evidence>